<accession>A0A6A2ZZV0</accession>
<reference evidence="1" key="1">
    <citation type="submission" date="2019-09" db="EMBL/GenBank/DDBJ databases">
        <title>Draft genome information of white flower Hibiscus syriacus.</title>
        <authorList>
            <person name="Kim Y.-M."/>
        </authorList>
    </citation>
    <scope>NUCLEOTIDE SEQUENCE [LARGE SCALE GENOMIC DNA]</scope>
    <source>
        <strain evidence="1">YM2019G1</strain>
    </source>
</reference>
<organism evidence="1 2">
    <name type="scientific">Hibiscus syriacus</name>
    <name type="common">Rose of Sharon</name>
    <dbReference type="NCBI Taxonomy" id="106335"/>
    <lineage>
        <taxon>Eukaryota</taxon>
        <taxon>Viridiplantae</taxon>
        <taxon>Streptophyta</taxon>
        <taxon>Embryophyta</taxon>
        <taxon>Tracheophyta</taxon>
        <taxon>Spermatophyta</taxon>
        <taxon>Magnoliopsida</taxon>
        <taxon>eudicotyledons</taxon>
        <taxon>Gunneridae</taxon>
        <taxon>Pentapetalae</taxon>
        <taxon>rosids</taxon>
        <taxon>malvids</taxon>
        <taxon>Malvales</taxon>
        <taxon>Malvaceae</taxon>
        <taxon>Malvoideae</taxon>
        <taxon>Hibiscus</taxon>
    </lineage>
</organism>
<sequence length="116" mass="12603">MGASLLALGALDNEIVRDVREEGSRCSSGKRFISNSVSESSKYVSEGSVCKQRSPFLINLAMILSLPKIVMYFNLEGKASGDDSISGQPPIDNIRRDGKVDCICSGNDFKLVQSQR</sequence>
<proteinExistence type="predicted"/>
<dbReference type="AlphaFoldDB" id="A0A6A2ZZV0"/>
<dbReference type="Proteomes" id="UP000436088">
    <property type="component" value="Unassembled WGS sequence"/>
</dbReference>
<dbReference type="EMBL" id="VEPZ02001051">
    <property type="protein sequence ID" value="KAE8697544.1"/>
    <property type="molecule type" value="Genomic_DNA"/>
</dbReference>
<evidence type="ECO:0000313" key="2">
    <source>
        <dbReference type="Proteomes" id="UP000436088"/>
    </source>
</evidence>
<keyword evidence="2" id="KW-1185">Reference proteome</keyword>
<name>A0A6A2ZZV0_HIBSY</name>
<gene>
    <name evidence="1" type="ORF">F3Y22_tig00110621pilonHSYRG00447</name>
</gene>
<evidence type="ECO:0000313" key="1">
    <source>
        <dbReference type="EMBL" id="KAE8697544.1"/>
    </source>
</evidence>
<comment type="caution">
    <text evidence="1">The sequence shown here is derived from an EMBL/GenBank/DDBJ whole genome shotgun (WGS) entry which is preliminary data.</text>
</comment>
<protein>
    <submittedName>
        <fullName evidence="1">Uncharacterized protein</fullName>
    </submittedName>
</protein>